<evidence type="ECO:0000313" key="7">
    <source>
        <dbReference type="EMBL" id="QDU92442.1"/>
    </source>
</evidence>
<dbReference type="Pfam" id="PF08281">
    <property type="entry name" value="Sigma70_r4_2"/>
    <property type="match status" value="1"/>
</dbReference>
<evidence type="ECO:0000259" key="6">
    <source>
        <dbReference type="Pfam" id="PF08281"/>
    </source>
</evidence>
<accession>A0A518DKS5</accession>
<dbReference type="EMBL" id="CP036433">
    <property type="protein sequence ID" value="QDU92442.1"/>
    <property type="molecule type" value="Genomic_DNA"/>
</dbReference>
<proteinExistence type="inferred from homology"/>
<name>A0A518DKS5_9BACT</name>
<evidence type="ECO:0000256" key="4">
    <source>
        <dbReference type="ARBA" id="ARBA00023163"/>
    </source>
</evidence>
<dbReference type="KEGG" id="lcre:Pla8534_01900"/>
<dbReference type="NCBIfam" id="TIGR02937">
    <property type="entry name" value="sigma70-ECF"/>
    <property type="match status" value="1"/>
</dbReference>
<evidence type="ECO:0000256" key="3">
    <source>
        <dbReference type="ARBA" id="ARBA00023082"/>
    </source>
</evidence>
<organism evidence="7 8">
    <name type="scientific">Lignipirellula cremea</name>
    <dbReference type="NCBI Taxonomy" id="2528010"/>
    <lineage>
        <taxon>Bacteria</taxon>
        <taxon>Pseudomonadati</taxon>
        <taxon>Planctomycetota</taxon>
        <taxon>Planctomycetia</taxon>
        <taxon>Pirellulales</taxon>
        <taxon>Pirellulaceae</taxon>
        <taxon>Lignipirellula</taxon>
    </lineage>
</organism>
<dbReference type="InterPro" id="IPR014331">
    <property type="entry name" value="RNA_pol_sigma70_ECF_RHOBA"/>
</dbReference>
<keyword evidence="8" id="KW-1185">Reference proteome</keyword>
<dbReference type="SUPFAM" id="SSF88946">
    <property type="entry name" value="Sigma2 domain of RNA polymerase sigma factors"/>
    <property type="match status" value="1"/>
</dbReference>
<feature type="domain" description="RNA polymerase sigma-70 region 2" evidence="5">
    <location>
        <begin position="15"/>
        <end position="82"/>
    </location>
</feature>
<keyword evidence="2" id="KW-0805">Transcription regulation</keyword>
<sequence>MEADDQSRHEEFVALFVRHEPAIHSFVLTLLTDRTSAEDVMQQASLTMWRRFDQYRTGSSFRNWAFQVAKFTAMNHLTKVRRDRHVFSQQLLDLLAEQAIQRSEQLEAQRSALAFCLEKLKEEDRRLLAGCYGESSTIKAFAETLGQSANAVYKRLNRIRDALLGCIQRRLGLETEY</sequence>
<dbReference type="SUPFAM" id="SSF88659">
    <property type="entry name" value="Sigma3 and sigma4 domains of RNA polymerase sigma factors"/>
    <property type="match status" value="1"/>
</dbReference>
<dbReference type="PANTHER" id="PTHR43133">
    <property type="entry name" value="RNA POLYMERASE ECF-TYPE SIGMA FACTO"/>
    <property type="match status" value="1"/>
</dbReference>
<dbReference type="Proteomes" id="UP000317648">
    <property type="component" value="Chromosome"/>
</dbReference>
<comment type="similarity">
    <text evidence="1">Belongs to the sigma-70 factor family. ECF subfamily.</text>
</comment>
<dbReference type="Gene3D" id="1.10.10.10">
    <property type="entry name" value="Winged helix-like DNA-binding domain superfamily/Winged helix DNA-binding domain"/>
    <property type="match status" value="1"/>
</dbReference>
<dbReference type="InterPro" id="IPR013249">
    <property type="entry name" value="RNA_pol_sigma70_r4_t2"/>
</dbReference>
<dbReference type="InterPro" id="IPR013325">
    <property type="entry name" value="RNA_pol_sigma_r2"/>
</dbReference>
<dbReference type="InterPro" id="IPR007627">
    <property type="entry name" value="RNA_pol_sigma70_r2"/>
</dbReference>
<dbReference type="Gene3D" id="1.10.1740.10">
    <property type="match status" value="1"/>
</dbReference>
<dbReference type="GO" id="GO:0003677">
    <property type="term" value="F:DNA binding"/>
    <property type="evidence" value="ECO:0007669"/>
    <property type="project" value="InterPro"/>
</dbReference>
<dbReference type="InterPro" id="IPR036388">
    <property type="entry name" value="WH-like_DNA-bd_sf"/>
</dbReference>
<keyword evidence="3" id="KW-0731">Sigma factor</keyword>
<dbReference type="InterPro" id="IPR013324">
    <property type="entry name" value="RNA_pol_sigma_r3/r4-like"/>
</dbReference>
<protein>
    <submittedName>
        <fullName evidence="7">RNA polymerase sigma factor</fullName>
    </submittedName>
</protein>
<dbReference type="Pfam" id="PF04542">
    <property type="entry name" value="Sigma70_r2"/>
    <property type="match status" value="1"/>
</dbReference>
<dbReference type="PANTHER" id="PTHR43133:SF51">
    <property type="entry name" value="RNA POLYMERASE SIGMA FACTOR"/>
    <property type="match status" value="1"/>
</dbReference>
<dbReference type="InterPro" id="IPR014284">
    <property type="entry name" value="RNA_pol_sigma-70_dom"/>
</dbReference>
<evidence type="ECO:0000313" key="8">
    <source>
        <dbReference type="Proteomes" id="UP000317648"/>
    </source>
</evidence>
<dbReference type="AlphaFoldDB" id="A0A518DKS5"/>
<evidence type="ECO:0000256" key="2">
    <source>
        <dbReference type="ARBA" id="ARBA00023015"/>
    </source>
</evidence>
<dbReference type="NCBIfam" id="TIGR02989">
    <property type="entry name" value="Sig-70_gvs1"/>
    <property type="match status" value="1"/>
</dbReference>
<gene>
    <name evidence="7" type="ORF">Pla8534_01900</name>
</gene>
<feature type="domain" description="RNA polymerase sigma factor 70 region 4 type 2" evidence="6">
    <location>
        <begin position="112"/>
        <end position="163"/>
    </location>
</feature>
<reference evidence="7 8" key="1">
    <citation type="submission" date="2019-02" db="EMBL/GenBank/DDBJ databases">
        <title>Deep-cultivation of Planctomycetes and their phenomic and genomic characterization uncovers novel biology.</title>
        <authorList>
            <person name="Wiegand S."/>
            <person name="Jogler M."/>
            <person name="Boedeker C."/>
            <person name="Pinto D."/>
            <person name="Vollmers J."/>
            <person name="Rivas-Marin E."/>
            <person name="Kohn T."/>
            <person name="Peeters S.H."/>
            <person name="Heuer A."/>
            <person name="Rast P."/>
            <person name="Oberbeckmann S."/>
            <person name="Bunk B."/>
            <person name="Jeske O."/>
            <person name="Meyerdierks A."/>
            <person name="Storesund J.E."/>
            <person name="Kallscheuer N."/>
            <person name="Luecker S."/>
            <person name="Lage O.M."/>
            <person name="Pohl T."/>
            <person name="Merkel B.J."/>
            <person name="Hornburger P."/>
            <person name="Mueller R.-W."/>
            <person name="Bruemmer F."/>
            <person name="Labrenz M."/>
            <person name="Spormann A.M."/>
            <person name="Op den Camp H."/>
            <person name="Overmann J."/>
            <person name="Amann R."/>
            <person name="Jetten M.S.M."/>
            <person name="Mascher T."/>
            <person name="Medema M.H."/>
            <person name="Devos D.P."/>
            <person name="Kaster A.-K."/>
            <person name="Ovreas L."/>
            <person name="Rohde M."/>
            <person name="Galperin M.Y."/>
            <person name="Jogler C."/>
        </authorList>
    </citation>
    <scope>NUCLEOTIDE SEQUENCE [LARGE SCALE GENOMIC DNA]</scope>
    <source>
        <strain evidence="7 8">Pla85_3_4</strain>
    </source>
</reference>
<dbReference type="InterPro" id="IPR039425">
    <property type="entry name" value="RNA_pol_sigma-70-like"/>
</dbReference>
<evidence type="ECO:0000256" key="1">
    <source>
        <dbReference type="ARBA" id="ARBA00010641"/>
    </source>
</evidence>
<dbReference type="GO" id="GO:0016987">
    <property type="term" value="F:sigma factor activity"/>
    <property type="evidence" value="ECO:0007669"/>
    <property type="project" value="UniProtKB-KW"/>
</dbReference>
<keyword evidence="4" id="KW-0804">Transcription</keyword>
<evidence type="ECO:0000259" key="5">
    <source>
        <dbReference type="Pfam" id="PF04542"/>
    </source>
</evidence>
<dbReference type="GO" id="GO:0006352">
    <property type="term" value="P:DNA-templated transcription initiation"/>
    <property type="evidence" value="ECO:0007669"/>
    <property type="project" value="InterPro"/>
</dbReference>